<organism evidence="2 3">
    <name type="scientific">Aeoliella straminimaris</name>
    <dbReference type="NCBI Taxonomy" id="2954799"/>
    <lineage>
        <taxon>Bacteria</taxon>
        <taxon>Pseudomonadati</taxon>
        <taxon>Planctomycetota</taxon>
        <taxon>Planctomycetia</taxon>
        <taxon>Pirellulales</taxon>
        <taxon>Lacipirellulaceae</taxon>
        <taxon>Aeoliella</taxon>
    </lineage>
</organism>
<reference evidence="2" key="1">
    <citation type="submission" date="2022-06" db="EMBL/GenBank/DDBJ databases">
        <title>Aeoliella straminimaris, a novel planctomycete from sediments.</title>
        <authorList>
            <person name="Vitorino I.R."/>
            <person name="Lage O.M."/>
        </authorList>
    </citation>
    <scope>NUCLEOTIDE SEQUENCE</scope>
    <source>
        <strain evidence="2">ICT_H6.2</strain>
    </source>
</reference>
<name>A0A9X2FH82_9BACT</name>
<keyword evidence="3" id="KW-1185">Reference proteome</keyword>
<dbReference type="EMBL" id="JAMXLR010000061">
    <property type="protein sequence ID" value="MCO6045756.1"/>
    <property type="molecule type" value="Genomic_DNA"/>
</dbReference>
<dbReference type="Proteomes" id="UP001155241">
    <property type="component" value="Unassembled WGS sequence"/>
</dbReference>
<accession>A0A9X2FH82</accession>
<protein>
    <submittedName>
        <fullName evidence="2">Uncharacterized protein</fullName>
    </submittedName>
</protein>
<proteinExistence type="predicted"/>
<evidence type="ECO:0000313" key="2">
    <source>
        <dbReference type="EMBL" id="MCO6045756.1"/>
    </source>
</evidence>
<dbReference type="AlphaFoldDB" id="A0A9X2FH82"/>
<sequence length="61" mass="6701">MTTATRQPVTKPSKAQQAQQEFARLLASASERGFHGTAGITLSIQDGHIQHLKVNVERMVK</sequence>
<evidence type="ECO:0000256" key="1">
    <source>
        <dbReference type="SAM" id="MobiDB-lite"/>
    </source>
</evidence>
<feature type="region of interest" description="Disordered" evidence="1">
    <location>
        <begin position="1"/>
        <end position="20"/>
    </location>
</feature>
<evidence type="ECO:0000313" key="3">
    <source>
        <dbReference type="Proteomes" id="UP001155241"/>
    </source>
</evidence>
<dbReference type="RefSeq" id="WP_252853869.1">
    <property type="nucleotide sequence ID" value="NZ_JAMXLR010000061.1"/>
</dbReference>
<comment type="caution">
    <text evidence="2">The sequence shown here is derived from an EMBL/GenBank/DDBJ whole genome shotgun (WGS) entry which is preliminary data.</text>
</comment>
<gene>
    <name evidence="2" type="ORF">NG895_17805</name>
</gene>